<protein>
    <submittedName>
        <fullName evidence="1">Uncharacterized protein</fullName>
    </submittedName>
</protein>
<dbReference type="EMBL" id="HBIZ01018618">
    <property type="protein sequence ID" value="CAE0759058.1"/>
    <property type="molecule type" value="Transcribed_RNA"/>
</dbReference>
<name>A0A7S4EXK7_CHRCT</name>
<reference evidence="1" key="1">
    <citation type="submission" date="2021-01" db="EMBL/GenBank/DDBJ databases">
        <authorList>
            <person name="Corre E."/>
            <person name="Pelletier E."/>
            <person name="Niang G."/>
            <person name="Scheremetjew M."/>
            <person name="Finn R."/>
            <person name="Kale V."/>
            <person name="Holt S."/>
            <person name="Cochrane G."/>
            <person name="Meng A."/>
            <person name="Brown T."/>
            <person name="Cohen L."/>
        </authorList>
    </citation>
    <scope>NUCLEOTIDE SEQUENCE</scope>
    <source>
        <strain evidence="1">CCMP645</strain>
    </source>
</reference>
<sequence>MSCQNALLEKWLLAQTLDSYGCLLRHVHSCGCGPGWSGDERCVRRRRSDQLHGCGCGSCCGLGAFASSSCCLQHHFHQRTLMANCRSNCETGFGYGSSCGHLAHPIH</sequence>
<dbReference type="AlphaFoldDB" id="A0A7S4EXK7"/>
<gene>
    <name evidence="1" type="ORF">PCAR00345_LOCUS11652</name>
</gene>
<evidence type="ECO:0000313" key="1">
    <source>
        <dbReference type="EMBL" id="CAE0759058.1"/>
    </source>
</evidence>
<accession>A0A7S4EXK7</accession>
<organism evidence="1">
    <name type="scientific">Chrysotila carterae</name>
    <name type="common">Marine alga</name>
    <name type="synonym">Syracosphaera carterae</name>
    <dbReference type="NCBI Taxonomy" id="13221"/>
    <lineage>
        <taxon>Eukaryota</taxon>
        <taxon>Haptista</taxon>
        <taxon>Haptophyta</taxon>
        <taxon>Prymnesiophyceae</taxon>
        <taxon>Isochrysidales</taxon>
        <taxon>Isochrysidaceae</taxon>
        <taxon>Chrysotila</taxon>
    </lineage>
</organism>
<proteinExistence type="predicted"/>